<name>A0A2V1CXD8_9PLEO</name>
<dbReference type="Gene3D" id="3.90.1200.10">
    <property type="match status" value="1"/>
</dbReference>
<dbReference type="AlphaFoldDB" id="A0A2V1CXD8"/>
<dbReference type="InterPro" id="IPR051678">
    <property type="entry name" value="AGP_Transferase"/>
</dbReference>
<proteinExistence type="predicted"/>
<evidence type="ECO:0000313" key="3">
    <source>
        <dbReference type="Proteomes" id="UP000244855"/>
    </source>
</evidence>
<dbReference type="InterPro" id="IPR002575">
    <property type="entry name" value="Aminoglycoside_PTrfase"/>
</dbReference>
<dbReference type="SUPFAM" id="SSF56112">
    <property type="entry name" value="Protein kinase-like (PK-like)"/>
    <property type="match status" value="1"/>
</dbReference>
<dbReference type="OrthoDB" id="4177236at2759"/>
<dbReference type="Proteomes" id="UP000244855">
    <property type="component" value="Unassembled WGS sequence"/>
</dbReference>
<sequence length="291" mass="33343">MSHRVYLPFLKPPDQLPCPLPDEREIAQGTILCGDASNHCLVAVGEHFVVKYGGHISEVEGQNLLFLERYTGACLTVPKLYAMWRMTSTGHICLVMQRLPGESLETLWPQLTEEEKSAVCARLKKAFNFLRQLPSPGFYGGIGKTPLPHHFFWDSAKSPAICGPFSSEVELNIGIVRKLRQQSKENGGYMDQKIEFYGRHLNTALSGHDSVFSHSDLQRKNILVHRHARTIISVAIVDWEDAGWYPSYWEYCLEFATALWVDDWPKRLEDIIAPWPREAAVFRMLYQELYF</sequence>
<dbReference type="PANTHER" id="PTHR21310">
    <property type="entry name" value="AMINOGLYCOSIDE PHOSPHOTRANSFERASE-RELATED-RELATED"/>
    <property type="match status" value="1"/>
</dbReference>
<organism evidence="2 3">
    <name type="scientific">Periconia macrospinosa</name>
    <dbReference type="NCBI Taxonomy" id="97972"/>
    <lineage>
        <taxon>Eukaryota</taxon>
        <taxon>Fungi</taxon>
        <taxon>Dikarya</taxon>
        <taxon>Ascomycota</taxon>
        <taxon>Pezizomycotina</taxon>
        <taxon>Dothideomycetes</taxon>
        <taxon>Pleosporomycetidae</taxon>
        <taxon>Pleosporales</taxon>
        <taxon>Massarineae</taxon>
        <taxon>Periconiaceae</taxon>
        <taxon>Periconia</taxon>
    </lineage>
</organism>
<dbReference type="InterPro" id="IPR011009">
    <property type="entry name" value="Kinase-like_dom_sf"/>
</dbReference>
<dbReference type="Pfam" id="PF01636">
    <property type="entry name" value="APH"/>
    <property type="match status" value="1"/>
</dbReference>
<accession>A0A2V1CXD8</accession>
<dbReference type="EMBL" id="KZ806352">
    <property type="protein sequence ID" value="PVH90397.1"/>
    <property type="molecule type" value="Genomic_DNA"/>
</dbReference>
<evidence type="ECO:0000313" key="2">
    <source>
        <dbReference type="EMBL" id="PVH90397.1"/>
    </source>
</evidence>
<keyword evidence="3" id="KW-1185">Reference proteome</keyword>
<dbReference type="CDD" id="cd05120">
    <property type="entry name" value="APH_ChoK_like"/>
    <property type="match status" value="1"/>
</dbReference>
<protein>
    <recommendedName>
        <fullName evidence="1">Aminoglycoside phosphotransferase domain-containing protein</fullName>
    </recommendedName>
</protein>
<reference evidence="2 3" key="1">
    <citation type="journal article" date="2018" name="Sci. Rep.">
        <title>Comparative genomics provides insights into the lifestyle and reveals functional heterogeneity of dark septate endophytic fungi.</title>
        <authorList>
            <person name="Knapp D.G."/>
            <person name="Nemeth J.B."/>
            <person name="Barry K."/>
            <person name="Hainaut M."/>
            <person name="Henrissat B."/>
            <person name="Johnson J."/>
            <person name="Kuo A."/>
            <person name="Lim J.H.P."/>
            <person name="Lipzen A."/>
            <person name="Nolan M."/>
            <person name="Ohm R.A."/>
            <person name="Tamas L."/>
            <person name="Grigoriev I.V."/>
            <person name="Spatafora J.W."/>
            <person name="Nagy L.G."/>
            <person name="Kovacs G.M."/>
        </authorList>
    </citation>
    <scope>NUCLEOTIDE SEQUENCE [LARGE SCALE GENOMIC DNA]</scope>
    <source>
        <strain evidence="2 3">DSE2036</strain>
    </source>
</reference>
<evidence type="ECO:0000259" key="1">
    <source>
        <dbReference type="Pfam" id="PF01636"/>
    </source>
</evidence>
<gene>
    <name evidence="2" type="ORF">DM02DRAFT_722564</name>
</gene>
<dbReference type="PANTHER" id="PTHR21310:SF48">
    <property type="entry name" value="AMINOGLYCOSIDE PHOSPHOTRANSFERASE DOMAIN-CONTAINING PROTEIN"/>
    <property type="match status" value="1"/>
</dbReference>
<dbReference type="STRING" id="97972.A0A2V1CXD8"/>
<feature type="domain" description="Aminoglycoside phosphotransferase" evidence="1">
    <location>
        <begin position="75"/>
        <end position="251"/>
    </location>
</feature>